<dbReference type="GO" id="GO:0001558">
    <property type="term" value="P:regulation of cell growth"/>
    <property type="evidence" value="ECO:0007669"/>
    <property type="project" value="InterPro"/>
</dbReference>
<evidence type="ECO:0008006" key="3">
    <source>
        <dbReference type="Google" id="ProtNLM"/>
    </source>
</evidence>
<evidence type="ECO:0000313" key="2">
    <source>
        <dbReference type="Proteomes" id="UP000249794"/>
    </source>
</evidence>
<dbReference type="GO" id="GO:0097351">
    <property type="term" value="F:toxin sequestering activity"/>
    <property type="evidence" value="ECO:0007669"/>
    <property type="project" value="InterPro"/>
</dbReference>
<protein>
    <recommendedName>
        <fullName evidence="3">SpoVT-AbrB domain-containing protein</fullName>
    </recommendedName>
</protein>
<dbReference type="InterPro" id="IPR031848">
    <property type="entry name" value="PrlF_antitoxin"/>
</dbReference>
<organism evidence="1 2">
    <name type="scientific">Phormidesmis priestleyi</name>
    <dbReference type="NCBI Taxonomy" id="268141"/>
    <lineage>
        <taxon>Bacteria</taxon>
        <taxon>Bacillati</taxon>
        <taxon>Cyanobacteriota</taxon>
        <taxon>Cyanophyceae</taxon>
        <taxon>Leptolyngbyales</taxon>
        <taxon>Leptolyngbyaceae</taxon>
        <taxon>Phormidesmis</taxon>
    </lineage>
</organism>
<dbReference type="Pfam" id="PF15937">
    <property type="entry name" value="PrlF_antitoxin"/>
    <property type="match status" value="1"/>
</dbReference>
<dbReference type="SUPFAM" id="SSF89447">
    <property type="entry name" value="AbrB/MazE/MraZ-like"/>
    <property type="match status" value="1"/>
</dbReference>
<dbReference type="GO" id="GO:0003700">
    <property type="term" value="F:DNA-binding transcription factor activity"/>
    <property type="evidence" value="ECO:0007669"/>
    <property type="project" value="InterPro"/>
</dbReference>
<dbReference type="InterPro" id="IPR037914">
    <property type="entry name" value="SpoVT-AbrB_sf"/>
</dbReference>
<gene>
    <name evidence="1" type="ORF">DCF15_11160</name>
</gene>
<evidence type="ECO:0000313" key="1">
    <source>
        <dbReference type="EMBL" id="PZO55135.1"/>
    </source>
</evidence>
<dbReference type="Proteomes" id="UP000249794">
    <property type="component" value="Unassembled WGS sequence"/>
</dbReference>
<dbReference type="AlphaFoldDB" id="A0A2W4ZA54"/>
<reference evidence="1 2" key="2">
    <citation type="submission" date="2018-06" db="EMBL/GenBank/DDBJ databases">
        <title>Metagenomic assembly of (sub)arctic Cyanobacteria and their associated microbiome from non-axenic cultures.</title>
        <authorList>
            <person name="Baurain D."/>
        </authorList>
    </citation>
    <scope>NUCLEOTIDE SEQUENCE [LARGE SCALE GENOMIC DNA]</scope>
    <source>
        <strain evidence="1">ULC027bin1</strain>
    </source>
</reference>
<reference evidence="2" key="1">
    <citation type="submission" date="2018-04" db="EMBL/GenBank/DDBJ databases">
        <authorList>
            <person name="Cornet L."/>
        </authorList>
    </citation>
    <scope>NUCLEOTIDE SEQUENCE [LARGE SCALE GENOMIC DNA]</scope>
</reference>
<proteinExistence type="predicted"/>
<sequence>MENKITLSVLPVPVIEGSTTQRSQTTIPAAVRDAIGLEPGGVVCYEALSDGSYRITTKPAPFTDRDPVMLAVLDYFEQDMIKHSEKIALLSDGLISRMQQATESVPLPDVEDDFEMDEAEATEYADLAAEARAERESVGVTSDGE</sequence>
<comment type="caution">
    <text evidence="1">The sequence shown here is derived from an EMBL/GenBank/DDBJ whole genome shotgun (WGS) entry which is preliminary data.</text>
</comment>
<name>A0A2W4ZA54_9CYAN</name>
<accession>A0A2W4ZA54</accession>
<dbReference type="EMBL" id="QBMP01000105">
    <property type="protein sequence ID" value="PZO55135.1"/>
    <property type="molecule type" value="Genomic_DNA"/>
</dbReference>